<feature type="domain" description="2EXR" evidence="1">
    <location>
        <begin position="28"/>
        <end position="146"/>
    </location>
</feature>
<evidence type="ECO:0000259" key="1">
    <source>
        <dbReference type="Pfam" id="PF20150"/>
    </source>
</evidence>
<sequence length="432" mass="50102">MTSSNPASQPHLQIFNHLRTSGNENLTFPSFSLLPPETRSQIWCHALKRERLIKIYFQKHYHFTPERPKPNGEMPQYQIMVDGRKTLSKLLRVNQESRQTALRFYRVKIPCKFSHSPEDEYVYEAVGQPVKAKPGVLYFNPEYDFLEIASESWRGDDLFDLAYHLKKTYDPSHIGLLNLAIGGGNSLSVTDLEQINPVDVNAQIRQVFQETLAQLREVFFITRTRAGRRILGLASGIPVADSHKCIFNRSFPIATVTPGFERLKRDPRLISEDLKQTHVGEGPMRMAYYWQSLLDRWSVSASQITYQFILAFEPPFLSHEIKDCGSASRWLQEEDDEWTGKWRLDDEIKDGYWAKRRSHIRNEFYFDMVGALEGENKYEDLEKAVKPVFGFWIFPLRLFGKIPSSKKECWEVDSKQTLDLSDHLPGLGISLF</sequence>
<gene>
    <name evidence="2" type="ORF">ATNIH1004_007453</name>
</gene>
<evidence type="ECO:0000313" key="3">
    <source>
        <dbReference type="Proteomes" id="UP000324241"/>
    </source>
</evidence>
<evidence type="ECO:0000313" key="2">
    <source>
        <dbReference type="EMBL" id="KAA8646031.1"/>
    </source>
</evidence>
<accession>A0A5M9MGE8</accession>
<dbReference type="InterPro" id="IPR045518">
    <property type="entry name" value="2EXR"/>
</dbReference>
<comment type="caution">
    <text evidence="2">The sequence shown here is derived from an EMBL/GenBank/DDBJ whole genome shotgun (WGS) entry which is preliminary data.</text>
</comment>
<dbReference type="RefSeq" id="XP_033425392.1">
    <property type="nucleotide sequence ID" value="XM_033572077.1"/>
</dbReference>
<dbReference type="Proteomes" id="UP000324241">
    <property type="component" value="Unassembled WGS sequence"/>
</dbReference>
<dbReference type="VEuPathDB" id="FungiDB:EYZ11_009003"/>
<dbReference type="PANTHER" id="PTHR35910">
    <property type="entry name" value="2EXR DOMAIN-CONTAINING PROTEIN"/>
    <property type="match status" value="1"/>
</dbReference>
<dbReference type="GeneID" id="54330155"/>
<dbReference type="EMBL" id="QUQM01000007">
    <property type="protein sequence ID" value="KAA8646031.1"/>
    <property type="molecule type" value="Genomic_DNA"/>
</dbReference>
<protein>
    <recommendedName>
        <fullName evidence="1">2EXR domain-containing protein</fullName>
    </recommendedName>
</protein>
<dbReference type="Pfam" id="PF20150">
    <property type="entry name" value="2EXR"/>
    <property type="match status" value="1"/>
</dbReference>
<dbReference type="PANTHER" id="PTHR35910:SF6">
    <property type="entry name" value="2EXR DOMAIN-CONTAINING PROTEIN"/>
    <property type="match status" value="1"/>
</dbReference>
<organism evidence="2 3">
    <name type="scientific">Aspergillus tanneri</name>
    <dbReference type="NCBI Taxonomy" id="1220188"/>
    <lineage>
        <taxon>Eukaryota</taxon>
        <taxon>Fungi</taxon>
        <taxon>Dikarya</taxon>
        <taxon>Ascomycota</taxon>
        <taxon>Pezizomycotina</taxon>
        <taxon>Eurotiomycetes</taxon>
        <taxon>Eurotiomycetidae</taxon>
        <taxon>Eurotiales</taxon>
        <taxon>Aspergillaceae</taxon>
        <taxon>Aspergillus</taxon>
        <taxon>Aspergillus subgen. Circumdati</taxon>
    </lineage>
</organism>
<reference evidence="2 3" key="1">
    <citation type="submission" date="2019-08" db="EMBL/GenBank/DDBJ databases">
        <title>The genome sequence of a newly discovered highly antifungal drug resistant Aspergillus species, Aspergillus tanneri NIH 1004.</title>
        <authorList>
            <person name="Mounaud S."/>
            <person name="Singh I."/>
            <person name="Joardar V."/>
            <person name="Pakala S."/>
            <person name="Pakala S."/>
            <person name="Venepally P."/>
            <person name="Chung J.K."/>
            <person name="Losada L."/>
            <person name="Nierman W.C."/>
        </authorList>
    </citation>
    <scope>NUCLEOTIDE SEQUENCE [LARGE SCALE GENOMIC DNA]</scope>
    <source>
        <strain evidence="2 3">NIH1004</strain>
    </source>
</reference>
<proteinExistence type="predicted"/>
<dbReference type="OrthoDB" id="3469466at2759"/>
<name>A0A5M9MGE8_9EURO</name>
<dbReference type="AlphaFoldDB" id="A0A5M9MGE8"/>